<proteinExistence type="predicted"/>
<protein>
    <submittedName>
        <fullName evidence="2">Uncharacterized protein</fullName>
    </submittedName>
</protein>
<reference evidence="2 3" key="1">
    <citation type="submission" date="2018-08" db="EMBL/GenBank/DDBJ databases">
        <title>Genomic Encyclopedia of Archaeal and Bacterial Type Strains, Phase II (KMG-II): from individual species to whole genera.</title>
        <authorList>
            <person name="Goeker M."/>
        </authorList>
    </citation>
    <scope>NUCLEOTIDE SEQUENCE [LARGE SCALE GENOMIC DNA]</scope>
    <source>
        <strain evidence="2 3">DSM 45791</strain>
    </source>
</reference>
<organism evidence="2 3">
    <name type="scientific">Kutzneria buriramensis</name>
    <dbReference type="NCBI Taxonomy" id="1045776"/>
    <lineage>
        <taxon>Bacteria</taxon>
        <taxon>Bacillati</taxon>
        <taxon>Actinomycetota</taxon>
        <taxon>Actinomycetes</taxon>
        <taxon>Pseudonocardiales</taxon>
        <taxon>Pseudonocardiaceae</taxon>
        <taxon>Kutzneria</taxon>
    </lineage>
</organism>
<dbReference type="AlphaFoldDB" id="A0A3E0GW27"/>
<feature type="compositionally biased region" description="Acidic residues" evidence="1">
    <location>
        <begin position="15"/>
        <end position="24"/>
    </location>
</feature>
<evidence type="ECO:0000256" key="1">
    <source>
        <dbReference type="SAM" id="MobiDB-lite"/>
    </source>
</evidence>
<feature type="region of interest" description="Disordered" evidence="1">
    <location>
        <begin position="1"/>
        <end position="24"/>
    </location>
</feature>
<dbReference type="RefSeq" id="WP_116180882.1">
    <property type="nucleotide sequence ID" value="NZ_CP144376.1"/>
</dbReference>
<keyword evidence="3" id="KW-1185">Reference proteome</keyword>
<evidence type="ECO:0000313" key="2">
    <source>
        <dbReference type="EMBL" id="REH31067.1"/>
    </source>
</evidence>
<dbReference type="OrthoDB" id="3628597at2"/>
<name>A0A3E0GW27_9PSEU</name>
<accession>A0A3E0GW27</accession>
<dbReference type="Proteomes" id="UP000256269">
    <property type="component" value="Unassembled WGS sequence"/>
</dbReference>
<gene>
    <name evidence="2" type="ORF">BCF44_12290</name>
</gene>
<comment type="caution">
    <text evidence="2">The sequence shown here is derived from an EMBL/GenBank/DDBJ whole genome shotgun (WGS) entry which is preliminary data.</text>
</comment>
<dbReference type="EMBL" id="QUNO01000022">
    <property type="protein sequence ID" value="REH31067.1"/>
    <property type="molecule type" value="Genomic_DNA"/>
</dbReference>
<evidence type="ECO:0000313" key="3">
    <source>
        <dbReference type="Proteomes" id="UP000256269"/>
    </source>
</evidence>
<sequence length="153" mass="17110">MDEAEDPPDPQQEPGENDDADDDWADICDHCGAEIGDNPNALLMLVRDSSAIHIGHSERDGKRVVQACCPDHAAALRAEYAARPWRRRELWAGKVYWAIDQRGGTAKLPQICADTGLSPWQVHLGVLYHDWRLVCARHRIRVARLRAGIDRAG</sequence>